<name>A0A0F9AUB2_9ZZZZ</name>
<accession>A0A0F9AUB2</accession>
<evidence type="ECO:0000313" key="1">
    <source>
        <dbReference type="EMBL" id="KKL13184.1"/>
    </source>
</evidence>
<feature type="non-terminal residue" evidence="1">
    <location>
        <position position="34"/>
    </location>
</feature>
<reference evidence="1" key="1">
    <citation type="journal article" date="2015" name="Nature">
        <title>Complex archaea that bridge the gap between prokaryotes and eukaryotes.</title>
        <authorList>
            <person name="Spang A."/>
            <person name="Saw J.H."/>
            <person name="Jorgensen S.L."/>
            <person name="Zaremba-Niedzwiedzka K."/>
            <person name="Martijn J."/>
            <person name="Lind A.E."/>
            <person name="van Eijk R."/>
            <person name="Schleper C."/>
            <person name="Guy L."/>
            <person name="Ettema T.J."/>
        </authorList>
    </citation>
    <scope>NUCLEOTIDE SEQUENCE</scope>
</reference>
<protein>
    <submittedName>
        <fullName evidence="1">Uncharacterized protein</fullName>
    </submittedName>
</protein>
<organism evidence="1">
    <name type="scientific">marine sediment metagenome</name>
    <dbReference type="NCBI Taxonomy" id="412755"/>
    <lineage>
        <taxon>unclassified sequences</taxon>
        <taxon>metagenomes</taxon>
        <taxon>ecological metagenomes</taxon>
    </lineage>
</organism>
<gene>
    <name evidence="1" type="ORF">LCGC14_2528320</name>
</gene>
<sequence length="34" mass="3723">MKGFYTGKTPREKIAEGYREDGVDPCTKCGLSKG</sequence>
<comment type="caution">
    <text evidence="1">The sequence shown here is derived from an EMBL/GenBank/DDBJ whole genome shotgun (WGS) entry which is preliminary data.</text>
</comment>
<proteinExistence type="predicted"/>
<dbReference type="EMBL" id="LAZR01040962">
    <property type="protein sequence ID" value="KKL13184.1"/>
    <property type="molecule type" value="Genomic_DNA"/>
</dbReference>
<dbReference type="AlphaFoldDB" id="A0A0F9AUB2"/>